<accession>A0A2S5B6T6</accession>
<dbReference type="SUPFAM" id="SSF55729">
    <property type="entry name" value="Acyl-CoA N-acyltransferases (Nat)"/>
    <property type="match status" value="1"/>
</dbReference>
<dbReference type="InterPro" id="IPR000182">
    <property type="entry name" value="GNAT_dom"/>
</dbReference>
<comment type="caution">
    <text evidence="2">The sequence shown here is derived from an EMBL/GenBank/DDBJ whole genome shotgun (WGS) entry which is preliminary data.</text>
</comment>
<feature type="domain" description="N-acetyltransferase" evidence="1">
    <location>
        <begin position="175"/>
        <end position="359"/>
    </location>
</feature>
<evidence type="ECO:0000313" key="3">
    <source>
        <dbReference type="Proteomes" id="UP000237144"/>
    </source>
</evidence>
<gene>
    <name evidence="2" type="ORF">BMF94_4302</name>
</gene>
<reference evidence="2 3" key="1">
    <citation type="journal article" date="2018" name="Front. Microbiol.">
        <title>Prospects for Fungal Bioremediation of Acidic Radioactive Waste Sites: Characterization and Genome Sequence of Rhodotorula taiwanensis MD1149.</title>
        <authorList>
            <person name="Tkavc R."/>
            <person name="Matrosova V.Y."/>
            <person name="Grichenko O.E."/>
            <person name="Gostincar C."/>
            <person name="Volpe R.P."/>
            <person name="Klimenkova P."/>
            <person name="Gaidamakova E.K."/>
            <person name="Zhou C.E."/>
            <person name="Stewart B.J."/>
            <person name="Lyman M.G."/>
            <person name="Malfatti S.A."/>
            <person name="Rubinfeld B."/>
            <person name="Courtot M."/>
            <person name="Singh J."/>
            <person name="Dalgard C.L."/>
            <person name="Hamilton T."/>
            <person name="Frey K.G."/>
            <person name="Gunde-Cimerman N."/>
            <person name="Dugan L."/>
            <person name="Daly M.J."/>
        </authorList>
    </citation>
    <scope>NUCLEOTIDE SEQUENCE [LARGE SCALE GENOMIC DNA]</scope>
    <source>
        <strain evidence="2 3">MD1149</strain>
    </source>
</reference>
<keyword evidence="2" id="KW-0808">Transferase</keyword>
<evidence type="ECO:0000259" key="1">
    <source>
        <dbReference type="PROSITE" id="PS51186"/>
    </source>
</evidence>
<dbReference type="Pfam" id="PF13508">
    <property type="entry name" value="Acetyltransf_7"/>
    <property type="match status" value="1"/>
</dbReference>
<dbReference type="InterPro" id="IPR016181">
    <property type="entry name" value="Acyl_CoA_acyltransferase"/>
</dbReference>
<dbReference type="Gene3D" id="3.40.630.30">
    <property type="match status" value="1"/>
</dbReference>
<dbReference type="OrthoDB" id="2523549at2759"/>
<dbReference type="Proteomes" id="UP000237144">
    <property type="component" value="Unassembled WGS sequence"/>
</dbReference>
<dbReference type="CDD" id="cd04301">
    <property type="entry name" value="NAT_SF"/>
    <property type="match status" value="1"/>
</dbReference>
<dbReference type="AlphaFoldDB" id="A0A2S5B6T6"/>
<evidence type="ECO:0000313" key="2">
    <source>
        <dbReference type="EMBL" id="POY72476.1"/>
    </source>
</evidence>
<proteinExistence type="predicted"/>
<dbReference type="PROSITE" id="PS51186">
    <property type="entry name" value="GNAT"/>
    <property type="match status" value="1"/>
</dbReference>
<keyword evidence="3" id="KW-1185">Reference proteome</keyword>
<sequence length="359" mass="39545">MVAQITVHQSPRDLLVALRDVPGADSRETATAIGYLYGLATATTAAAAPAGEEEDGRPDAKTQLIVSVWDDGNLRLLFTKLDWSQCKIVSPVAPDQLAKLALPFIPMLRERLLTLAPLDANPELLRGITGPEVLVDALLDGWPHPRIAEPSMYILPASCAVPPPAPVFPAEHTMSRIRDFSQLPHGEVDAITELVRGFWGDHVTAPKLDRAGRIAYVANMATTEALWVYRAPPKIEQAPSITVPVGFVYTGRPTSHTCAIRGVYVDPAYRSSGIATRMVSHVVHAHLATATRRTIDWKRPLDEQDLVDDETKWGRKDEVCLFVEPENKGARQAYERVGFKISETLWCDVDLEGVEKGHW</sequence>
<dbReference type="GO" id="GO:0016747">
    <property type="term" value="F:acyltransferase activity, transferring groups other than amino-acyl groups"/>
    <property type="evidence" value="ECO:0007669"/>
    <property type="project" value="InterPro"/>
</dbReference>
<name>A0A2S5B6T6_9BASI</name>
<protein>
    <submittedName>
        <fullName evidence="2">GNAT family acetyltransferase</fullName>
    </submittedName>
</protein>
<dbReference type="EMBL" id="PJQD01000048">
    <property type="protein sequence ID" value="POY72476.1"/>
    <property type="molecule type" value="Genomic_DNA"/>
</dbReference>
<organism evidence="2 3">
    <name type="scientific">Rhodotorula taiwanensis</name>
    <dbReference type="NCBI Taxonomy" id="741276"/>
    <lineage>
        <taxon>Eukaryota</taxon>
        <taxon>Fungi</taxon>
        <taxon>Dikarya</taxon>
        <taxon>Basidiomycota</taxon>
        <taxon>Pucciniomycotina</taxon>
        <taxon>Microbotryomycetes</taxon>
        <taxon>Sporidiobolales</taxon>
        <taxon>Sporidiobolaceae</taxon>
        <taxon>Rhodotorula</taxon>
    </lineage>
</organism>